<evidence type="ECO:0008006" key="5">
    <source>
        <dbReference type="Google" id="ProtNLM"/>
    </source>
</evidence>
<accession>A0ABU2MJP4</accession>
<dbReference type="RefSeq" id="WP_311702851.1">
    <property type="nucleotide sequence ID" value="NZ_JAVREL010000002.1"/>
</dbReference>
<feature type="region of interest" description="Disordered" evidence="1">
    <location>
        <begin position="1"/>
        <end position="21"/>
    </location>
</feature>
<evidence type="ECO:0000256" key="2">
    <source>
        <dbReference type="SAM" id="Phobius"/>
    </source>
</evidence>
<keyword evidence="4" id="KW-1185">Reference proteome</keyword>
<organism evidence="3 4">
    <name type="scientific">Streptomyces litchfieldiae</name>
    <dbReference type="NCBI Taxonomy" id="3075543"/>
    <lineage>
        <taxon>Bacteria</taxon>
        <taxon>Bacillati</taxon>
        <taxon>Actinomycetota</taxon>
        <taxon>Actinomycetes</taxon>
        <taxon>Kitasatosporales</taxon>
        <taxon>Streptomycetaceae</taxon>
        <taxon>Streptomyces</taxon>
    </lineage>
</organism>
<keyword evidence="2" id="KW-1133">Transmembrane helix</keyword>
<dbReference type="EMBL" id="JAVREL010000002">
    <property type="protein sequence ID" value="MDT0341701.1"/>
    <property type="molecule type" value="Genomic_DNA"/>
</dbReference>
<name>A0ABU2MJP4_9ACTN</name>
<sequence length="172" mass="19034">MSTSHPQIQPDGAPDDEPRPEPIRFYGTSWVDHTGGYAARRAGLALGTALLAVAGALVLWFGYAGLYNSGTAGWLRGLVVVAFTLCTVMSFTRTWSGYARPRPADAVDESAFRSIKVVGFIGVLLAYALRTVMEAPGEKLRRWEYEAAIERHRRRTSRRSGHPARRRKGKRS</sequence>
<evidence type="ECO:0000313" key="3">
    <source>
        <dbReference type="EMBL" id="MDT0341701.1"/>
    </source>
</evidence>
<protein>
    <recommendedName>
        <fullName evidence="5">Integral membrane protein</fullName>
    </recommendedName>
</protein>
<evidence type="ECO:0000256" key="1">
    <source>
        <dbReference type="SAM" id="MobiDB-lite"/>
    </source>
</evidence>
<keyword evidence="2" id="KW-0472">Membrane</keyword>
<evidence type="ECO:0000313" key="4">
    <source>
        <dbReference type="Proteomes" id="UP001183246"/>
    </source>
</evidence>
<reference evidence="4" key="1">
    <citation type="submission" date="2023-07" db="EMBL/GenBank/DDBJ databases">
        <title>30 novel species of actinomycetes from the DSMZ collection.</title>
        <authorList>
            <person name="Nouioui I."/>
        </authorList>
    </citation>
    <scope>NUCLEOTIDE SEQUENCE [LARGE SCALE GENOMIC DNA]</scope>
    <source>
        <strain evidence="4">DSM 44938</strain>
    </source>
</reference>
<feature type="transmembrane region" description="Helical" evidence="2">
    <location>
        <begin position="73"/>
        <end position="91"/>
    </location>
</feature>
<feature type="transmembrane region" description="Helical" evidence="2">
    <location>
        <begin position="44"/>
        <end position="66"/>
    </location>
</feature>
<keyword evidence="2" id="KW-0812">Transmembrane</keyword>
<gene>
    <name evidence="3" type="ORF">RM590_03460</name>
</gene>
<comment type="caution">
    <text evidence="3">The sequence shown here is derived from an EMBL/GenBank/DDBJ whole genome shotgun (WGS) entry which is preliminary data.</text>
</comment>
<feature type="transmembrane region" description="Helical" evidence="2">
    <location>
        <begin position="111"/>
        <end position="132"/>
    </location>
</feature>
<dbReference type="Proteomes" id="UP001183246">
    <property type="component" value="Unassembled WGS sequence"/>
</dbReference>
<proteinExistence type="predicted"/>